<reference evidence="7" key="3">
    <citation type="submission" date="2025-04" db="UniProtKB">
        <authorList>
            <consortium name="RefSeq"/>
        </authorList>
    </citation>
    <scope>IDENTIFICATION</scope>
    <source>
        <strain evidence="7">CBS 304.34</strain>
    </source>
</reference>
<dbReference type="Gene3D" id="3.30.590.10">
    <property type="entry name" value="Glutamine synthetase/guanido kinase, catalytic domain"/>
    <property type="match status" value="1"/>
</dbReference>
<dbReference type="InterPro" id="IPR014746">
    <property type="entry name" value="Gln_synth/guanido_kin_cat_dom"/>
</dbReference>
<dbReference type="EMBL" id="MU003695">
    <property type="protein sequence ID" value="KAF2814408.1"/>
    <property type="molecule type" value="Genomic_DNA"/>
</dbReference>
<keyword evidence="1" id="KW-0436">Ligase</keyword>
<dbReference type="PANTHER" id="PTHR43785:SF2">
    <property type="entry name" value="TYPE-1 GLUTAMINE SYNTHETASE 1"/>
    <property type="match status" value="1"/>
</dbReference>
<dbReference type="PANTHER" id="PTHR43785">
    <property type="entry name" value="GAMMA-GLUTAMYLPUTRESCINE SYNTHETASE"/>
    <property type="match status" value="1"/>
</dbReference>
<gene>
    <name evidence="5 7" type="ORF">BDZ99DRAFT_460068</name>
</gene>
<reference evidence="5 7" key="1">
    <citation type="journal article" date="2020" name="Stud. Mycol.">
        <title>101 Dothideomycetes genomes: a test case for predicting lifestyles and emergence of pathogens.</title>
        <authorList>
            <person name="Haridas S."/>
            <person name="Albert R."/>
            <person name="Binder M."/>
            <person name="Bloem J."/>
            <person name="Labutti K."/>
            <person name="Salamov A."/>
            <person name="Andreopoulos B."/>
            <person name="Baker S."/>
            <person name="Barry K."/>
            <person name="Bills G."/>
            <person name="Bluhm B."/>
            <person name="Cannon C."/>
            <person name="Castanera R."/>
            <person name="Culley D."/>
            <person name="Daum C."/>
            <person name="Ezra D."/>
            <person name="Gonzalez J."/>
            <person name="Henrissat B."/>
            <person name="Kuo A."/>
            <person name="Liang C."/>
            <person name="Lipzen A."/>
            <person name="Lutzoni F."/>
            <person name="Magnuson J."/>
            <person name="Mondo S."/>
            <person name="Nolan M."/>
            <person name="Ohm R."/>
            <person name="Pangilinan J."/>
            <person name="Park H.-J."/>
            <person name="Ramirez L."/>
            <person name="Alfaro M."/>
            <person name="Sun H."/>
            <person name="Tritt A."/>
            <person name="Yoshinaga Y."/>
            <person name="Zwiers L.-H."/>
            <person name="Turgeon B."/>
            <person name="Goodwin S."/>
            <person name="Spatafora J."/>
            <person name="Crous P."/>
            <person name="Grigoriev I."/>
        </authorList>
    </citation>
    <scope>NUCLEOTIDE SEQUENCE</scope>
    <source>
        <strain evidence="5 7">CBS 304.34</strain>
    </source>
</reference>
<evidence type="ECO:0000313" key="5">
    <source>
        <dbReference type="EMBL" id="KAF2814408.1"/>
    </source>
</evidence>
<reference evidence="7" key="2">
    <citation type="submission" date="2020-04" db="EMBL/GenBank/DDBJ databases">
        <authorList>
            <consortium name="NCBI Genome Project"/>
        </authorList>
    </citation>
    <scope>NUCLEOTIDE SEQUENCE</scope>
    <source>
        <strain evidence="7">CBS 304.34</strain>
    </source>
</reference>
<evidence type="ECO:0000256" key="1">
    <source>
        <dbReference type="ARBA" id="ARBA00022598"/>
    </source>
</evidence>
<evidence type="ECO:0000259" key="4">
    <source>
        <dbReference type="PROSITE" id="PS51987"/>
    </source>
</evidence>
<proteinExistence type="inferred from homology"/>
<evidence type="ECO:0000313" key="6">
    <source>
        <dbReference type="Proteomes" id="UP000504636"/>
    </source>
</evidence>
<name>A0A6A6Z0T8_9PEZI</name>
<keyword evidence="6" id="KW-1185">Reference proteome</keyword>
<evidence type="ECO:0000256" key="3">
    <source>
        <dbReference type="RuleBase" id="RU000384"/>
    </source>
</evidence>
<dbReference type="RefSeq" id="XP_033581372.1">
    <property type="nucleotide sequence ID" value="XM_033719307.1"/>
</dbReference>
<feature type="domain" description="GS catalytic" evidence="4">
    <location>
        <begin position="1"/>
        <end position="289"/>
    </location>
</feature>
<organism evidence="5">
    <name type="scientific">Mytilinidion resinicola</name>
    <dbReference type="NCBI Taxonomy" id="574789"/>
    <lineage>
        <taxon>Eukaryota</taxon>
        <taxon>Fungi</taxon>
        <taxon>Dikarya</taxon>
        <taxon>Ascomycota</taxon>
        <taxon>Pezizomycotina</taxon>
        <taxon>Dothideomycetes</taxon>
        <taxon>Pleosporomycetidae</taxon>
        <taxon>Mytilinidiales</taxon>
        <taxon>Mytilinidiaceae</taxon>
        <taxon>Mytilinidion</taxon>
    </lineage>
</organism>
<accession>A0A6A6Z0T8</accession>
<dbReference type="SUPFAM" id="SSF55931">
    <property type="entry name" value="Glutamine synthetase/guanido kinase"/>
    <property type="match status" value="1"/>
</dbReference>
<dbReference type="GO" id="GO:0004356">
    <property type="term" value="F:glutamine synthetase activity"/>
    <property type="evidence" value="ECO:0007669"/>
    <property type="project" value="InterPro"/>
</dbReference>
<keyword evidence="5 7" id="KW-0808">Transferase</keyword>
<dbReference type="AlphaFoldDB" id="A0A6A6Z0T8"/>
<evidence type="ECO:0000256" key="2">
    <source>
        <dbReference type="PROSITE-ProRule" id="PRU01331"/>
    </source>
</evidence>
<dbReference type="GeneID" id="54460200"/>
<dbReference type="GO" id="GO:0016301">
    <property type="term" value="F:kinase activity"/>
    <property type="evidence" value="ECO:0007669"/>
    <property type="project" value="UniProtKB-KW"/>
</dbReference>
<comment type="similarity">
    <text evidence="2 3">Belongs to the glutamine synthetase family.</text>
</comment>
<dbReference type="InterPro" id="IPR008146">
    <property type="entry name" value="Gln_synth_cat_dom"/>
</dbReference>
<dbReference type="OrthoDB" id="3364440at2759"/>
<dbReference type="Proteomes" id="UP000504636">
    <property type="component" value="Unplaced"/>
</dbReference>
<dbReference type="PROSITE" id="PS51987">
    <property type="entry name" value="GS_CATALYTIC"/>
    <property type="match status" value="1"/>
</dbReference>
<dbReference type="Pfam" id="PF00120">
    <property type="entry name" value="Gln-synt_C"/>
    <property type="match status" value="1"/>
</dbReference>
<sequence>MSDHESVSHSSELIPWCSSQRLHGGRADCLRKCMLALEDTEIFVEHGHAEGSIYQFEISTGPLEPLAAVDAFYASRDIIKRTALNSGYQATFIPRPMLDSSPSGLHLNLSVHSSTASYLKSSEGRVEANVADMFLAGILTRPPALCAISMPSSQSYLRGATYETMGEFVAWGKSNQSVALNERARGYWEVRSLDCSVNVHLAVAAYIGAGILGLEKNEALPSKDPVVAVETLHPKDRSSLGITKRLPASLEEALLELQEQKAIDLESVLGCRMLELCFISSIFCIPTYS</sequence>
<keyword evidence="5 7" id="KW-0418">Kinase</keyword>
<protein>
    <submittedName>
        <fullName evidence="5 7">Glutamine synthetase/guanido kinase</fullName>
    </submittedName>
</protein>
<dbReference type="SMART" id="SM01230">
    <property type="entry name" value="Gln-synt_C"/>
    <property type="match status" value="1"/>
</dbReference>
<evidence type="ECO:0000313" key="7">
    <source>
        <dbReference type="RefSeq" id="XP_033581372.1"/>
    </source>
</evidence>